<proteinExistence type="predicted"/>
<protein>
    <submittedName>
        <fullName evidence="1">Unannotated protein</fullName>
    </submittedName>
</protein>
<evidence type="ECO:0000313" key="1">
    <source>
        <dbReference type="EMBL" id="CAB4885787.1"/>
    </source>
</evidence>
<accession>A0A6J7EQL3</accession>
<dbReference type="EMBL" id="CAFBLX010000064">
    <property type="protein sequence ID" value="CAB4885787.1"/>
    <property type="molecule type" value="Genomic_DNA"/>
</dbReference>
<organism evidence="1">
    <name type="scientific">freshwater metagenome</name>
    <dbReference type="NCBI Taxonomy" id="449393"/>
    <lineage>
        <taxon>unclassified sequences</taxon>
        <taxon>metagenomes</taxon>
        <taxon>ecological metagenomes</taxon>
    </lineage>
</organism>
<reference evidence="1" key="1">
    <citation type="submission" date="2020-05" db="EMBL/GenBank/DDBJ databases">
        <authorList>
            <person name="Chiriac C."/>
            <person name="Salcher M."/>
            <person name="Ghai R."/>
            <person name="Kavagutti S V."/>
        </authorList>
    </citation>
    <scope>NUCLEOTIDE SEQUENCE</scope>
</reference>
<name>A0A6J7EQL3_9ZZZZ</name>
<dbReference type="AlphaFoldDB" id="A0A6J7EQL3"/>
<gene>
    <name evidence="1" type="ORF">UFOPK3472_01244</name>
</gene>
<sequence>MNASSATCCSSETAFVDLYPSVMYSPVARDGEESRIMLPDNATREYESDVRQSKENVQYGMRCHSIELARS</sequence>